<dbReference type="InterPro" id="IPR005995">
    <property type="entry name" value="Pgm_bpd_ind"/>
</dbReference>
<dbReference type="InterPro" id="IPR036646">
    <property type="entry name" value="PGAM_B_sf"/>
</dbReference>
<evidence type="ECO:0000259" key="10">
    <source>
        <dbReference type="Pfam" id="PF06415"/>
    </source>
</evidence>
<dbReference type="SUPFAM" id="SSF64158">
    <property type="entry name" value="2,3-Bisphosphoglycerate-independent phosphoglycerate mutase, substrate-binding domain"/>
    <property type="match status" value="1"/>
</dbReference>
<evidence type="ECO:0000256" key="8">
    <source>
        <dbReference type="ARBA" id="ARBA00023235"/>
    </source>
</evidence>
<keyword evidence="6" id="KW-0324">Glycolysis</keyword>
<dbReference type="PANTHER" id="PTHR31637">
    <property type="entry name" value="2,3-BISPHOSPHOGLYCERATE-INDEPENDENT PHOSPHOGLYCERATE MUTASE"/>
    <property type="match status" value="1"/>
</dbReference>
<evidence type="ECO:0000256" key="2">
    <source>
        <dbReference type="ARBA" id="ARBA00004798"/>
    </source>
</evidence>
<evidence type="ECO:0000313" key="11">
    <source>
        <dbReference type="EMBL" id="SUZ71712.1"/>
    </source>
</evidence>
<evidence type="ECO:0000256" key="7">
    <source>
        <dbReference type="ARBA" id="ARBA00023211"/>
    </source>
</evidence>
<sequence>MLALKNLPQHFSGRGPLIHVVLDGWGVGQADETNAIYQADLPVMSRLTKGCPYTQLWTHGLHVGLPNEKDLGGSEVGHMTMGAGMIKEQGPTLIQKLIQSGEFFENPVLKRITRNCVLHDTPLHLLGLLSNGNIHSHVDHSEAIIRYAFQSGIRRCYLHALLDGRDVGVQSALDFTEPFEQLFSELKSQRAEIDYAFASGGGREVVTMDRDNNWKKVEAGWKIHVKGESENRFPSIRSAIEHFRKLDPEIIDQDIPGFVIVRNGEAVAKVEDQHALIFSNFRGDRASEFSEAMLADDFPHFERKVRPKVMFAGMTQYDQDNEIPPDFLAGTPEVDDPFGKRILELGLKQFRLTETQKFAHVTFFYNGGYREPLDISMENYHLIASDKIPSFAEMPGMKASEISKKAVEFIRSGEYQYGLINFANADMVGHTGDLQAAIQAVETTDAALDNIVRAIDAVNGLLVITADHGNADQMLIVNKSGTLEKSTKHSINPVPYLVYDPLYDGDYKLKPFSVNHNNNLSHVAATNFVLLGQAVPDDLAPALFAE</sequence>
<comment type="pathway">
    <text evidence="2">Carbohydrate degradation; glycolysis; pyruvate from D-glyceraldehyde 3-phosphate: step 3/5.</text>
</comment>
<evidence type="ECO:0000256" key="6">
    <source>
        <dbReference type="ARBA" id="ARBA00023152"/>
    </source>
</evidence>
<accession>A0A381PX94</accession>
<evidence type="ECO:0000256" key="4">
    <source>
        <dbReference type="ARBA" id="ARBA00012026"/>
    </source>
</evidence>
<name>A0A381PX94_9ZZZZ</name>
<dbReference type="AlphaFoldDB" id="A0A381PX94"/>
<organism evidence="11">
    <name type="scientific">marine metagenome</name>
    <dbReference type="NCBI Taxonomy" id="408172"/>
    <lineage>
        <taxon>unclassified sequences</taxon>
        <taxon>metagenomes</taxon>
        <taxon>ecological metagenomes</taxon>
    </lineage>
</organism>
<dbReference type="InterPro" id="IPR017850">
    <property type="entry name" value="Alkaline_phosphatase_core_sf"/>
</dbReference>
<dbReference type="GO" id="GO:0006007">
    <property type="term" value="P:glucose catabolic process"/>
    <property type="evidence" value="ECO:0007669"/>
    <property type="project" value="InterPro"/>
</dbReference>
<reference evidence="11" key="1">
    <citation type="submission" date="2018-05" db="EMBL/GenBank/DDBJ databases">
        <authorList>
            <person name="Lanie J.A."/>
            <person name="Ng W.-L."/>
            <person name="Kazmierczak K.M."/>
            <person name="Andrzejewski T.M."/>
            <person name="Davidsen T.M."/>
            <person name="Wayne K.J."/>
            <person name="Tettelin H."/>
            <person name="Glass J.I."/>
            <person name="Rusch D."/>
            <person name="Podicherti R."/>
            <person name="Tsui H.-C.T."/>
            <person name="Winkler M.E."/>
        </authorList>
    </citation>
    <scope>NUCLEOTIDE SEQUENCE</scope>
</reference>
<dbReference type="InterPro" id="IPR006124">
    <property type="entry name" value="Metalloenzyme"/>
</dbReference>
<dbReference type="InterPro" id="IPR011258">
    <property type="entry name" value="BPG-indep_PGM_N"/>
</dbReference>
<dbReference type="EC" id="5.4.2.12" evidence="4"/>
<evidence type="ECO:0000256" key="1">
    <source>
        <dbReference type="ARBA" id="ARBA00001936"/>
    </source>
</evidence>
<dbReference type="PANTHER" id="PTHR31637:SF0">
    <property type="entry name" value="2,3-BISPHOSPHOGLYCERATE-INDEPENDENT PHOSPHOGLYCERATE MUTASE"/>
    <property type="match status" value="1"/>
</dbReference>
<dbReference type="GO" id="GO:0004619">
    <property type="term" value="F:phosphoglycerate mutase activity"/>
    <property type="evidence" value="ECO:0007669"/>
    <property type="project" value="UniProtKB-EC"/>
</dbReference>
<dbReference type="SUPFAM" id="SSF53649">
    <property type="entry name" value="Alkaline phosphatase-like"/>
    <property type="match status" value="1"/>
</dbReference>
<dbReference type="Gene3D" id="3.40.1450.10">
    <property type="entry name" value="BPG-independent phosphoglycerate mutase, domain B"/>
    <property type="match status" value="1"/>
</dbReference>
<dbReference type="GO" id="GO:0030145">
    <property type="term" value="F:manganese ion binding"/>
    <property type="evidence" value="ECO:0007669"/>
    <property type="project" value="InterPro"/>
</dbReference>
<dbReference type="PIRSF" id="PIRSF001492">
    <property type="entry name" value="IPGAM"/>
    <property type="match status" value="1"/>
</dbReference>
<keyword evidence="5" id="KW-0479">Metal-binding</keyword>
<dbReference type="FunFam" id="3.40.1450.10:FF:000002">
    <property type="entry name" value="2,3-bisphosphoglycerate-independent phosphoglycerate mutase"/>
    <property type="match status" value="1"/>
</dbReference>
<feature type="domain" description="BPG-independent PGAM N-terminal" evidence="10">
    <location>
        <begin position="94"/>
        <end position="319"/>
    </location>
</feature>
<gene>
    <name evidence="11" type="ORF">METZ01_LOCUS24566</name>
</gene>
<keyword evidence="7" id="KW-0464">Manganese</keyword>
<feature type="domain" description="Metalloenzyme" evidence="9">
    <location>
        <begin position="20"/>
        <end position="531"/>
    </location>
</feature>
<dbReference type="Pfam" id="PF06415">
    <property type="entry name" value="iPGM_N"/>
    <property type="match status" value="1"/>
</dbReference>
<dbReference type="CDD" id="cd16010">
    <property type="entry name" value="iPGM"/>
    <property type="match status" value="1"/>
</dbReference>
<dbReference type="GO" id="GO:0006096">
    <property type="term" value="P:glycolytic process"/>
    <property type="evidence" value="ECO:0007669"/>
    <property type="project" value="UniProtKB-UniPathway"/>
</dbReference>
<dbReference type="Pfam" id="PF01676">
    <property type="entry name" value="Metalloenzyme"/>
    <property type="match status" value="1"/>
</dbReference>
<dbReference type="Gene3D" id="3.40.720.10">
    <property type="entry name" value="Alkaline Phosphatase, subunit A"/>
    <property type="match status" value="1"/>
</dbReference>
<evidence type="ECO:0000256" key="5">
    <source>
        <dbReference type="ARBA" id="ARBA00022723"/>
    </source>
</evidence>
<dbReference type="EMBL" id="UINC01001130">
    <property type="protein sequence ID" value="SUZ71712.1"/>
    <property type="molecule type" value="Genomic_DNA"/>
</dbReference>
<dbReference type="GO" id="GO:0005737">
    <property type="term" value="C:cytoplasm"/>
    <property type="evidence" value="ECO:0007669"/>
    <property type="project" value="InterPro"/>
</dbReference>
<dbReference type="UniPathway" id="UPA00109">
    <property type="reaction ID" value="UER00186"/>
</dbReference>
<evidence type="ECO:0000256" key="3">
    <source>
        <dbReference type="ARBA" id="ARBA00008819"/>
    </source>
</evidence>
<proteinExistence type="inferred from homology"/>
<dbReference type="NCBIfam" id="TIGR01307">
    <property type="entry name" value="pgm_bpd_ind"/>
    <property type="match status" value="1"/>
</dbReference>
<comment type="cofactor">
    <cofactor evidence="1">
        <name>Mn(2+)</name>
        <dbReference type="ChEBI" id="CHEBI:29035"/>
    </cofactor>
</comment>
<comment type="similarity">
    <text evidence="3">Belongs to the BPG-independent phosphoglycerate mutase family.</text>
</comment>
<evidence type="ECO:0000259" key="9">
    <source>
        <dbReference type="Pfam" id="PF01676"/>
    </source>
</evidence>
<keyword evidence="8" id="KW-0413">Isomerase</keyword>
<protein>
    <recommendedName>
        <fullName evidence="4">phosphoglycerate mutase (2,3-diphosphoglycerate-independent)</fullName>
        <ecNumber evidence="4">5.4.2.12</ecNumber>
    </recommendedName>
</protein>